<dbReference type="InterPro" id="IPR004399">
    <property type="entry name" value="HMP/HMP-P_kinase_dom"/>
</dbReference>
<dbReference type="GO" id="GO:0008972">
    <property type="term" value="F:phosphomethylpyrimidine kinase activity"/>
    <property type="evidence" value="ECO:0007669"/>
    <property type="project" value="InterPro"/>
</dbReference>
<dbReference type="EMBL" id="CP029701">
    <property type="protein sequence ID" value="QHV62135.1"/>
    <property type="molecule type" value="Genomic_DNA"/>
</dbReference>
<sequence>MKSQNSCSSGAGAACVMGGLWHSRGVFPPGFVTLRRCVRIFGCSRASLPIKNRGMSIPVMMTVAGSDCSAGAGLQADMKAAHAMGAFALTAVTCVVSEAPGLVRGIQEVDPELVADQVRINLEHFPVSAVKTGMLYSPAIVRAVHEVLAGTGIPVVVDPVMIATAGDRLMREEAVAVYEELLLPGAALLTPNLDEAAVLLRSSVNPERDELPEAAARLAIRYGCPVLLKGGHLEGDCRDVLAGPDGRMLGEWNRPRVRDVSTHGTGCSLSAAIAARLAAGDGLATAVERGLEFIAAAIRDHLRWEHPVRVDALKLW</sequence>
<gene>
    <name evidence="4" type="primary">thiD</name>
    <name evidence="4" type="ORF">DMI76_01515</name>
</gene>
<comment type="pathway">
    <text evidence="1">Cofactor biosynthesis; thiamine diphosphate biosynthesis.</text>
</comment>
<dbReference type="PANTHER" id="PTHR20858">
    <property type="entry name" value="PHOSPHOMETHYLPYRIMIDINE KINASE"/>
    <property type="match status" value="1"/>
</dbReference>
<reference evidence="4" key="1">
    <citation type="submission" date="2018-05" db="EMBL/GenBank/DDBJ databases">
        <title>Complete genome sequnece of Akkermansia muciniphila EB-AMDK-40.</title>
        <authorList>
            <person name="Nam Y.-D."/>
            <person name="Chung W.-H."/>
            <person name="Park Y.S."/>
            <person name="Kang J."/>
        </authorList>
    </citation>
    <scope>NUCLEOTIDE SEQUENCE</scope>
    <source>
        <strain evidence="4">EB-AMDK-40</strain>
    </source>
</reference>
<accession>A0AAE6T9L8</accession>
<evidence type="ECO:0000256" key="2">
    <source>
        <dbReference type="ARBA" id="ARBA00012135"/>
    </source>
</evidence>
<evidence type="ECO:0000259" key="3">
    <source>
        <dbReference type="Pfam" id="PF08543"/>
    </source>
</evidence>
<dbReference type="PROSITE" id="PS51257">
    <property type="entry name" value="PROKAR_LIPOPROTEIN"/>
    <property type="match status" value="1"/>
</dbReference>
<dbReference type="CDD" id="cd01169">
    <property type="entry name" value="HMPP_kinase"/>
    <property type="match status" value="1"/>
</dbReference>
<dbReference type="NCBIfam" id="TIGR00097">
    <property type="entry name" value="HMP-P_kinase"/>
    <property type="match status" value="1"/>
</dbReference>
<evidence type="ECO:0000313" key="4">
    <source>
        <dbReference type="EMBL" id="QHV62135.1"/>
    </source>
</evidence>
<dbReference type="InterPro" id="IPR013749">
    <property type="entry name" value="PM/HMP-P_kinase-1"/>
</dbReference>
<dbReference type="Gene3D" id="3.40.1190.20">
    <property type="match status" value="1"/>
</dbReference>
<keyword evidence="4" id="KW-0418">Kinase</keyword>
<dbReference type="AlphaFoldDB" id="A0AAE6T9L8"/>
<organism evidence="4 5">
    <name type="scientific">Akkermansia massiliensis</name>
    <dbReference type="NCBI Taxonomy" id="2927224"/>
    <lineage>
        <taxon>Bacteria</taxon>
        <taxon>Pseudomonadati</taxon>
        <taxon>Verrucomicrobiota</taxon>
        <taxon>Verrucomicrobiia</taxon>
        <taxon>Verrucomicrobiales</taxon>
        <taxon>Akkermansiaceae</taxon>
        <taxon>Akkermansia</taxon>
    </lineage>
</organism>
<evidence type="ECO:0000313" key="5">
    <source>
        <dbReference type="Proteomes" id="UP000642553"/>
    </source>
</evidence>
<protein>
    <recommendedName>
        <fullName evidence="2">hydroxymethylpyrimidine kinase</fullName>
        <ecNumber evidence="2">2.7.1.49</ecNumber>
    </recommendedName>
</protein>
<dbReference type="GO" id="GO:0008902">
    <property type="term" value="F:hydroxymethylpyrimidine kinase activity"/>
    <property type="evidence" value="ECO:0007669"/>
    <property type="project" value="UniProtKB-EC"/>
</dbReference>
<dbReference type="EC" id="2.7.1.49" evidence="2"/>
<dbReference type="Pfam" id="PF08543">
    <property type="entry name" value="Phos_pyr_kin"/>
    <property type="match status" value="1"/>
</dbReference>
<proteinExistence type="predicted"/>
<dbReference type="GO" id="GO:0005829">
    <property type="term" value="C:cytosol"/>
    <property type="evidence" value="ECO:0007669"/>
    <property type="project" value="TreeGrafter"/>
</dbReference>
<dbReference type="InterPro" id="IPR029056">
    <property type="entry name" value="Ribokinase-like"/>
</dbReference>
<dbReference type="PANTHER" id="PTHR20858:SF17">
    <property type="entry name" value="HYDROXYMETHYLPYRIMIDINE_PHOSPHOMETHYLPYRIMIDINE KINASE THI20-RELATED"/>
    <property type="match status" value="1"/>
</dbReference>
<evidence type="ECO:0000256" key="1">
    <source>
        <dbReference type="ARBA" id="ARBA00004948"/>
    </source>
</evidence>
<feature type="domain" description="Pyridoxamine kinase/Phosphomethylpyrimidine kinase" evidence="3">
    <location>
        <begin position="67"/>
        <end position="305"/>
    </location>
</feature>
<name>A0AAE6T9L8_9BACT</name>
<dbReference type="Proteomes" id="UP000642553">
    <property type="component" value="Chromosome"/>
</dbReference>
<dbReference type="SUPFAM" id="SSF53613">
    <property type="entry name" value="Ribokinase-like"/>
    <property type="match status" value="1"/>
</dbReference>
<keyword evidence="4" id="KW-0808">Transferase</keyword>
<dbReference type="GO" id="GO:0009228">
    <property type="term" value="P:thiamine biosynthetic process"/>
    <property type="evidence" value="ECO:0007669"/>
    <property type="project" value="InterPro"/>
</dbReference>